<sequence>MLAAAKASVGPGRLSELLTCVQRDLDDRFDTYRREFERVVDGEDREVFLVPMDHWETVGDRLGLDRREIEAVARTHAEQLRRIGSETDRREEFETALEIREAVVVGR</sequence>
<proteinExistence type="predicted"/>
<reference evidence="2 3" key="1">
    <citation type="submission" date="2018-12" db="EMBL/GenBank/DDBJ databases">
        <title>Complete genome sequence of Haloplanus rallus MBLA0036.</title>
        <authorList>
            <person name="Nam Y.-d."/>
            <person name="Kang J."/>
            <person name="Chung W.-H."/>
            <person name="Park Y.S."/>
        </authorList>
    </citation>
    <scope>NUCLEOTIDE SEQUENCE [LARGE SCALE GENOMIC DNA]</scope>
    <source>
        <strain evidence="2 3">MBLA0036</strain>
    </source>
</reference>
<evidence type="ECO:0000259" key="1">
    <source>
        <dbReference type="Pfam" id="PF26222"/>
    </source>
</evidence>
<evidence type="ECO:0000313" key="2">
    <source>
        <dbReference type="EMBL" id="QGX96655.1"/>
    </source>
</evidence>
<organism evidence="2 3">
    <name type="scientific">Haloplanus rallus</name>
    <dbReference type="NCBI Taxonomy" id="1816183"/>
    <lineage>
        <taxon>Archaea</taxon>
        <taxon>Methanobacteriati</taxon>
        <taxon>Methanobacteriota</taxon>
        <taxon>Stenosarchaea group</taxon>
        <taxon>Halobacteria</taxon>
        <taxon>Halobacteriales</taxon>
        <taxon>Haloferacaceae</taxon>
        <taxon>Haloplanus</taxon>
    </lineage>
</organism>
<dbReference type="InterPro" id="IPR058361">
    <property type="entry name" value="DUF8048"/>
</dbReference>
<dbReference type="Proteomes" id="UP000428325">
    <property type="component" value="Chromosome"/>
</dbReference>
<feature type="domain" description="DUF8048" evidence="1">
    <location>
        <begin position="2"/>
        <end position="107"/>
    </location>
</feature>
<dbReference type="AlphaFoldDB" id="A0A6B9F7X0"/>
<name>A0A6B9F7X0_9EURY</name>
<dbReference type="EMBL" id="CP034345">
    <property type="protein sequence ID" value="QGX96655.1"/>
    <property type="molecule type" value="Genomic_DNA"/>
</dbReference>
<dbReference type="KEGG" id="hra:EI982_10715"/>
<dbReference type="Pfam" id="PF26222">
    <property type="entry name" value="DUF8048"/>
    <property type="match status" value="1"/>
</dbReference>
<evidence type="ECO:0000313" key="3">
    <source>
        <dbReference type="Proteomes" id="UP000428325"/>
    </source>
</evidence>
<protein>
    <recommendedName>
        <fullName evidence="1">DUF8048 domain-containing protein</fullName>
    </recommendedName>
</protein>
<accession>A0A6B9F7X0</accession>
<keyword evidence="3" id="KW-1185">Reference proteome</keyword>
<gene>
    <name evidence="2" type="ORF">EI982_10715</name>
</gene>